<dbReference type="Proteomes" id="UP001285855">
    <property type="component" value="Unassembled WGS sequence"/>
</dbReference>
<feature type="compositionally biased region" description="Basic and acidic residues" evidence="5">
    <location>
        <begin position="616"/>
        <end position="627"/>
    </location>
</feature>
<dbReference type="CDD" id="cd07185">
    <property type="entry name" value="OmpA_C-like"/>
    <property type="match status" value="1"/>
</dbReference>
<keyword evidence="9" id="KW-1185">Reference proteome</keyword>
<feature type="compositionally biased region" description="Polar residues" evidence="5">
    <location>
        <begin position="559"/>
        <end position="574"/>
    </location>
</feature>
<dbReference type="Gene3D" id="2.60.40.1120">
    <property type="entry name" value="Carboxypeptidase-like, regulatory domain"/>
    <property type="match status" value="1"/>
</dbReference>
<dbReference type="EMBL" id="JAXDAE010000001">
    <property type="protein sequence ID" value="MDY2586134.1"/>
    <property type="molecule type" value="Genomic_DNA"/>
</dbReference>
<accession>A0ABU5EIK4</accession>
<dbReference type="Gene3D" id="1.25.40.10">
    <property type="entry name" value="Tetratricopeptide repeat domain"/>
    <property type="match status" value="1"/>
</dbReference>
<proteinExistence type="predicted"/>
<dbReference type="InterPro" id="IPR036737">
    <property type="entry name" value="OmpA-like_sf"/>
</dbReference>
<dbReference type="Gene3D" id="2.120.10.30">
    <property type="entry name" value="TolB, C-terminal domain"/>
    <property type="match status" value="1"/>
</dbReference>
<evidence type="ECO:0000313" key="8">
    <source>
        <dbReference type="EMBL" id="MDY2586134.1"/>
    </source>
</evidence>
<dbReference type="InterPro" id="IPR050330">
    <property type="entry name" value="Bact_OuterMem_StrucFunc"/>
</dbReference>
<dbReference type="InterPro" id="IPR011042">
    <property type="entry name" value="6-blade_b-propeller_TolB-like"/>
</dbReference>
<evidence type="ECO:0000256" key="6">
    <source>
        <dbReference type="SAM" id="SignalP"/>
    </source>
</evidence>
<keyword evidence="2 4" id="KW-0472">Membrane</keyword>
<feature type="chain" id="PRO_5046118849" evidence="6">
    <location>
        <begin position="20"/>
        <end position="638"/>
    </location>
</feature>
<dbReference type="SUPFAM" id="SSF48452">
    <property type="entry name" value="TPR-like"/>
    <property type="match status" value="1"/>
</dbReference>
<evidence type="ECO:0000256" key="4">
    <source>
        <dbReference type="PROSITE-ProRule" id="PRU00473"/>
    </source>
</evidence>
<dbReference type="Gene3D" id="3.30.1330.60">
    <property type="entry name" value="OmpA-like domain"/>
    <property type="match status" value="1"/>
</dbReference>
<dbReference type="RefSeq" id="WP_320554506.1">
    <property type="nucleotide sequence ID" value="NZ_JAXDAE010000001.1"/>
</dbReference>
<dbReference type="InterPro" id="IPR011659">
    <property type="entry name" value="WD40"/>
</dbReference>
<dbReference type="InterPro" id="IPR011990">
    <property type="entry name" value="TPR-like_helical_dom_sf"/>
</dbReference>
<name>A0ABU5EIK4_9FLAO</name>
<comment type="subcellular location">
    <subcellularLocation>
        <location evidence="1">Cell outer membrane</location>
    </subcellularLocation>
</comment>
<comment type="caution">
    <text evidence="8">The sequence shown here is derived from an EMBL/GenBank/DDBJ whole genome shotgun (WGS) entry which is preliminary data.</text>
</comment>
<feature type="region of interest" description="Disordered" evidence="5">
    <location>
        <begin position="559"/>
        <end position="638"/>
    </location>
</feature>
<keyword evidence="3" id="KW-0998">Cell outer membrane</keyword>
<dbReference type="PANTHER" id="PTHR30329:SF21">
    <property type="entry name" value="LIPOPROTEIN YIAD-RELATED"/>
    <property type="match status" value="1"/>
</dbReference>
<dbReference type="PRINTS" id="PR01021">
    <property type="entry name" value="OMPADOMAIN"/>
</dbReference>
<feature type="signal peptide" evidence="6">
    <location>
        <begin position="1"/>
        <end position="19"/>
    </location>
</feature>
<dbReference type="InterPro" id="IPR006665">
    <property type="entry name" value="OmpA-like"/>
</dbReference>
<keyword evidence="6" id="KW-0732">Signal</keyword>
<feature type="domain" description="OmpA-like" evidence="7">
    <location>
        <begin position="513"/>
        <end position="633"/>
    </location>
</feature>
<evidence type="ECO:0000256" key="3">
    <source>
        <dbReference type="ARBA" id="ARBA00023237"/>
    </source>
</evidence>
<dbReference type="SUPFAM" id="SSF103088">
    <property type="entry name" value="OmpA-like"/>
    <property type="match status" value="1"/>
</dbReference>
<gene>
    <name evidence="8" type="ORF">SNF14_02185</name>
</gene>
<evidence type="ECO:0000313" key="9">
    <source>
        <dbReference type="Proteomes" id="UP001285855"/>
    </source>
</evidence>
<dbReference type="PANTHER" id="PTHR30329">
    <property type="entry name" value="STATOR ELEMENT OF FLAGELLAR MOTOR COMPLEX"/>
    <property type="match status" value="1"/>
</dbReference>
<evidence type="ECO:0000256" key="2">
    <source>
        <dbReference type="ARBA" id="ARBA00023136"/>
    </source>
</evidence>
<dbReference type="SUPFAM" id="SSF49478">
    <property type="entry name" value="Cna protein B-type domain"/>
    <property type="match status" value="1"/>
</dbReference>
<evidence type="ECO:0000256" key="5">
    <source>
        <dbReference type="SAM" id="MobiDB-lite"/>
    </source>
</evidence>
<evidence type="ECO:0000256" key="1">
    <source>
        <dbReference type="ARBA" id="ARBA00004442"/>
    </source>
</evidence>
<reference evidence="8 9" key="1">
    <citation type="submission" date="2023-11" db="EMBL/GenBank/DDBJ databases">
        <title>Winogradskyella pelagius sp. nov., isolated from coastal sediment.</title>
        <authorList>
            <person name="Li F."/>
        </authorList>
    </citation>
    <scope>NUCLEOTIDE SEQUENCE [LARGE SCALE GENOMIC DNA]</scope>
    <source>
        <strain evidence="8 9">KCTC 23502</strain>
    </source>
</reference>
<dbReference type="PROSITE" id="PS51123">
    <property type="entry name" value="OMPA_2"/>
    <property type="match status" value="1"/>
</dbReference>
<evidence type="ECO:0000259" key="7">
    <source>
        <dbReference type="PROSITE" id="PS51123"/>
    </source>
</evidence>
<dbReference type="Pfam" id="PF07676">
    <property type="entry name" value="PD40"/>
    <property type="match status" value="3"/>
</dbReference>
<feature type="compositionally biased region" description="Basic and acidic residues" evidence="5">
    <location>
        <begin position="590"/>
        <end position="606"/>
    </location>
</feature>
<dbReference type="Pfam" id="PF00691">
    <property type="entry name" value="OmpA"/>
    <property type="match status" value="1"/>
</dbReference>
<dbReference type="InterPro" id="IPR006664">
    <property type="entry name" value="OMP_bac"/>
</dbReference>
<protein>
    <submittedName>
        <fullName evidence="8">OmpA family protein</fullName>
    </submittedName>
</protein>
<dbReference type="SUPFAM" id="SSF82171">
    <property type="entry name" value="DPP6 N-terminal domain-like"/>
    <property type="match status" value="1"/>
</dbReference>
<organism evidence="8 9">
    <name type="scientific">Winogradskyella aquimaris</name>
    <dbReference type="NCBI Taxonomy" id="864074"/>
    <lineage>
        <taxon>Bacteria</taxon>
        <taxon>Pseudomonadati</taxon>
        <taxon>Bacteroidota</taxon>
        <taxon>Flavobacteriia</taxon>
        <taxon>Flavobacteriales</taxon>
        <taxon>Flavobacteriaceae</taxon>
        <taxon>Winogradskyella</taxon>
    </lineage>
</organism>
<sequence length="638" mass="71664">MKNLKTLLFITLMSGLCLTAQNKNTKKADKEFARFEYVDAAESYKRLIDKGDGSPYVYGQLAECYYNIFNTVEAEKWYAKALETSENPEMIYKYSEMLKANGKYEESNKQMEKFASMRPSDNRATAFRKNPNYLPKILEQGKKFNVQDAGFNSAQSDFGGVEHDGKLYITSGRNDNRKTYGWNEEPFLDIYTLSKNSDGAYDNASLMNDKINTKYHEGLVSFTPDGKTMYFSRESYFEKDYQKDSLSRVRYSQLYLFKATKLGNDWDTVESLAINSENYSVKNPSVSADGSTLYFSSNMPGGYGNFDLYKATINEDGTLGEPENLGQKVNTEGQEMFPYISSNNTLYFSSNGHLGLGGMDVFYTRVIDGKMAPIRNVGIPINSNGDDFAFIINEETEEGFVSSNREGGQGSDDVYAFKKLQPLCDVLITATVLDDTTREPLSGASVSLYDADGNKVVSKTTNEDGIAEFIVECEQDTELEVVMEDFESKKVTVKGTSEEEFGVQISLDPIEKIMTPEEIVLNPIYFDFDKSNITAQAAFELDKLVQIMNKYPDLVINATSHTDSRGSDSYNQRLSQRRAKSTQQYVISKGIDESRISAEGKGESEPKVNCGSNCTDEEHQQNRRSEFKIVSGGPQAEE</sequence>